<organism evidence="2">
    <name type="scientific">uncultured Acetothermia bacterium</name>
    <dbReference type="NCBI Taxonomy" id="236499"/>
    <lineage>
        <taxon>Bacteria</taxon>
        <taxon>Candidatus Bipolaricaulota</taxon>
        <taxon>environmental samples</taxon>
    </lineage>
</organism>
<reference evidence="2" key="1">
    <citation type="journal article" date="2005" name="Environ. Microbiol.">
        <title>Genetic and functional properties of uncultivated thermophilic crenarchaeotes from a subsurface gold mine as revealed by analysis of genome fragments.</title>
        <authorList>
            <person name="Nunoura T."/>
            <person name="Hirayama H."/>
            <person name="Takami H."/>
            <person name="Oida H."/>
            <person name="Nishi S."/>
            <person name="Shimamura S."/>
            <person name="Suzuki Y."/>
            <person name="Inagaki F."/>
            <person name="Takai K."/>
            <person name="Nealson K.H."/>
            <person name="Horikoshi K."/>
        </authorList>
    </citation>
    <scope>NUCLEOTIDE SEQUENCE</scope>
</reference>
<sequence length="266" mass="30401">MIAELDELRREFEALRSRLCNVTAHHVNRREDTEAVRQFVRQYFEKYQPRLVSTVGKDSLQSLDAAMQDLLRCAQRRTEIKKYKRLLKACAREINDLERAAVASLGSNSKSLFGERESMLVDTLKKVCPPAANSYEQGLLDLRDAGRKSWRGTIAEFREALRETLDSLAPDEEVKKCRWFKPEPNATGPTMRQKVRFVLEARKLHRSQTEPAEDVVERVEELFGKVLRSVYDRASSGVHTPIGIGEANRIKEWVTTVLAELLEVGG</sequence>
<gene>
    <name evidence="2" type="ORF">HGMM_F43B07C29</name>
</gene>
<proteinExistence type="predicted"/>
<reference evidence="2" key="2">
    <citation type="journal article" date="2012" name="PLoS ONE">
        <title>A Deeply Branching Thermophilic Bacterium with an Ancient Acetyl-CoA Pathway Dominates a Subsurface Ecosystem.</title>
        <authorList>
            <person name="Takami H."/>
            <person name="Noguchi H."/>
            <person name="Takaki Y."/>
            <person name="Uchiyama I."/>
            <person name="Toyoda A."/>
            <person name="Nishi S."/>
            <person name="Chee G.-J."/>
            <person name="Arai W."/>
            <person name="Nunoura T."/>
            <person name="Itoh T."/>
            <person name="Hattori M."/>
            <person name="Takai K."/>
        </authorList>
    </citation>
    <scope>NUCLEOTIDE SEQUENCE</scope>
</reference>
<evidence type="ECO:0000259" key="1">
    <source>
        <dbReference type="Pfam" id="PF18165"/>
    </source>
</evidence>
<dbReference type="AlphaFoldDB" id="H5SL09"/>
<evidence type="ECO:0000313" key="2">
    <source>
        <dbReference type="EMBL" id="BAL56845.1"/>
    </source>
</evidence>
<dbReference type="Pfam" id="PF18165">
    <property type="entry name" value="pP_pnuc_1"/>
    <property type="match status" value="1"/>
</dbReference>
<protein>
    <recommendedName>
        <fullName evidence="1">Predicted pPIWI-associating nuclease domain-containing protein</fullName>
    </recommendedName>
</protein>
<name>H5SL09_9BACT</name>
<accession>H5SL09</accession>
<feature type="domain" description="Predicted pPIWI-associating nuclease" evidence="1">
    <location>
        <begin position="142"/>
        <end position="224"/>
    </location>
</feature>
<dbReference type="EMBL" id="AP011759">
    <property type="protein sequence ID" value="BAL56845.1"/>
    <property type="molecule type" value="Genomic_DNA"/>
</dbReference>
<dbReference type="InterPro" id="IPR040556">
    <property type="entry name" value="pP_pnuc_1"/>
</dbReference>